<dbReference type="SUPFAM" id="SSF48065">
    <property type="entry name" value="DBL homology domain (DH-domain)"/>
    <property type="match status" value="1"/>
</dbReference>
<dbReference type="InterPro" id="IPR055251">
    <property type="entry name" value="SOS1_NGEF_PH"/>
</dbReference>
<dbReference type="Pfam" id="PF22697">
    <property type="entry name" value="SOS1_NGEF_PH"/>
    <property type="match status" value="1"/>
</dbReference>
<gene>
    <name evidence="4" type="ORF">APTSU1_000880200</name>
</gene>
<evidence type="ECO:0000313" key="5">
    <source>
        <dbReference type="Proteomes" id="UP001623349"/>
    </source>
</evidence>
<dbReference type="InterPro" id="IPR011993">
    <property type="entry name" value="PH-like_dom_sf"/>
</dbReference>
<feature type="region of interest" description="Disordered" evidence="1">
    <location>
        <begin position="1172"/>
        <end position="1209"/>
    </location>
</feature>
<dbReference type="InterPro" id="IPR001849">
    <property type="entry name" value="PH_domain"/>
</dbReference>
<dbReference type="PROSITE" id="PS50003">
    <property type="entry name" value="PH_DOMAIN"/>
    <property type="match status" value="1"/>
</dbReference>
<name>A0ABQ0F387_APOSI</name>
<evidence type="ECO:0000259" key="3">
    <source>
        <dbReference type="PROSITE" id="PS50010"/>
    </source>
</evidence>
<dbReference type="SMART" id="SM00233">
    <property type="entry name" value="PH"/>
    <property type="match status" value="1"/>
</dbReference>
<evidence type="ECO:0000313" key="4">
    <source>
        <dbReference type="EMBL" id="GAB1293570.1"/>
    </source>
</evidence>
<dbReference type="InterPro" id="IPR052231">
    <property type="entry name" value="Rho_GEF_signaling-related"/>
</dbReference>
<dbReference type="CDD" id="cd13242">
    <property type="entry name" value="PH_puratrophin-1"/>
    <property type="match status" value="1"/>
</dbReference>
<dbReference type="PROSITE" id="PS50010">
    <property type="entry name" value="DH_2"/>
    <property type="match status" value="1"/>
</dbReference>
<feature type="region of interest" description="Disordered" evidence="1">
    <location>
        <begin position="80"/>
        <end position="218"/>
    </location>
</feature>
<protein>
    <submittedName>
        <fullName evidence="4">Pleckstrin homology domain-containing, family G (With RhoGef domain) member 4</fullName>
    </submittedName>
</protein>
<feature type="domain" description="DH" evidence="3">
    <location>
        <begin position="762"/>
        <end position="938"/>
    </location>
</feature>
<accession>A0ABQ0F387</accession>
<dbReference type="Gene3D" id="2.30.29.30">
    <property type="entry name" value="Pleckstrin-homology domain (PH domain)/Phosphotyrosine-binding domain (PTB)"/>
    <property type="match status" value="1"/>
</dbReference>
<evidence type="ECO:0000259" key="2">
    <source>
        <dbReference type="PROSITE" id="PS50003"/>
    </source>
</evidence>
<dbReference type="Pfam" id="PF00621">
    <property type="entry name" value="RhoGEF"/>
    <property type="match status" value="1"/>
</dbReference>
<dbReference type="SMART" id="SM00325">
    <property type="entry name" value="RhoGEF"/>
    <property type="match status" value="1"/>
</dbReference>
<feature type="region of interest" description="Disordered" evidence="1">
    <location>
        <begin position="35"/>
        <end position="62"/>
    </location>
</feature>
<dbReference type="InterPro" id="IPR035899">
    <property type="entry name" value="DBL_dom_sf"/>
</dbReference>
<dbReference type="Proteomes" id="UP001623349">
    <property type="component" value="Unassembled WGS sequence"/>
</dbReference>
<feature type="compositionally biased region" description="Low complexity" evidence="1">
    <location>
        <begin position="1189"/>
        <end position="1209"/>
    </location>
</feature>
<dbReference type="PANTHER" id="PTHR45845">
    <property type="entry name" value="RHO GUANINE NUCLEOTIDE EXCHANGE FACTOR-RELATED"/>
    <property type="match status" value="1"/>
</dbReference>
<keyword evidence="5" id="KW-1185">Reference proteome</keyword>
<dbReference type="InterPro" id="IPR000219">
    <property type="entry name" value="DH_dom"/>
</dbReference>
<dbReference type="CDD" id="cd00160">
    <property type="entry name" value="RhoGEF"/>
    <property type="match status" value="1"/>
</dbReference>
<dbReference type="PANTHER" id="PTHR45845:SF4">
    <property type="entry name" value="PLECKSTRIN HOMOLOGY DOMAIN CONTAINING, FAMILY G (WITH RHOGEF DOMAIN) MEMBER 4"/>
    <property type="match status" value="1"/>
</dbReference>
<comment type="caution">
    <text evidence="4">The sequence shown here is derived from an EMBL/GenBank/DDBJ whole genome shotgun (WGS) entry which is preliminary data.</text>
</comment>
<dbReference type="Gene3D" id="1.20.900.10">
    <property type="entry name" value="Dbl homology (DH) domain"/>
    <property type="match status" value="1"/>
</dbReference>
<dbReference type="EMBL" id="BAAFST010000008">
    <property type="protein sequence ID" value="GAB1293570.1"/>
    <property type="molecule type" value="Genomic_DNA"/>
</dbReference>
<proteinExistence type="predicted"/>
<sequence>MLDYFSRNASWDLVPSLARPTDWCARLACARSLAPPSSNQFLDEPKSSFTSRPNPLSTCPEQTRSYQGVMEGPLECGVVSPDSQGHAADEKRSAVCSFRNPRKEEEPALPIQAMDPRPSRPAVGATQGIGLQGDVLSKEPQSLPGQRAADGSGGYQRNTLEAPPAQSEEPAFSEMENLLCPGSSQLNLTPGENDHRGGGMMGDPDPDRVQSAGFSPLSETSSKLLEAGTRDAEGRAVLLLCAHSPAWLHPGCDSHELLSLLFYLRGIPRLEVQALGLTVLVDARICSPSSSLTWGLSRLQEASPGAVQQVLLVGKMPEAMPVGLQFKQLQSHQSLLTHIPSVELPTSLGGGLWYCHQAWLDFRMRLEALQQSCQMACALLQGVIDSVEAMQQPMESGEAGQLLQQTRSLMQQVLDSPQLSWLQSQGSLELAWLKQGMPRVTLSPDYRSAVHTADELYGRVDELLHQLTLKSNQRIQALELLQALEAQEGALCQIEVWLQEVGWPGIEEAGEPSLDALLQAQGPFQELDQVAQEQVKQGEKLLQPLVGWEAADLGRPGRRFLALRSQLMEFSRALAQRRQRLADAEQLSQFFEQVASTWTQEGQRLLTELQQEHSEVVLQRLQLHWTRHPDLPPAHFRKMWALATGLGSEGIRQECRWAWARCQDTWLALDQKREAALKPPSTNSTATLSVRRAPAVPSVPPLRKAYSFDRNLGKHLGDACNRGHCAAIVTDCYRPEAGGGVRPRSSPSVPLSGSPDFRSPNRLQLVLAEMVATEREYVRALDYTIQNYFPELDRPDVPQGLRGQRAHLFGNLEKLRDFHYNFFLRELEACTRHPPRVAHAFLRHRVQFGMYALYSKNKPRSDALMSNYGHTFFKEKQQALGDHLDLASYLLKPIQRMSKYALLLQELARACGGPAPELGALQAAQSLVHFQLRHGNDLLAMDAIQGCDVNLKEQGQLVRQDEFTVRAGHHKACRRVFLFEELLLFSKPRRGPAGVDIFTYKRSFKMADVGLTECCGESKLRFEIWFRRRKARDLFVLQASDVATKQAWTADISRLLWRQAVHNKEVRMAEMASMGVGSKAFWDIAPSEEAISDRNINYVLKRRDVRSRASIAVTPFDYDNPYLGALGSLPGDRASGSVLGSLNLHLYRDPALMGVHWSLYPPNFPEEASLDAEADLGSQPSLTPEDSEVSSQCPSASGSSGSDSSCVSGQMVGRGLEDLSCV</sequence>
<dbReference type="SUPFAM" id="SSF50729">
    <property type="entry name" value="PH domain-like"/>
    <property type="match status" value="1"/>
</dbReference>
<feature type="domain" description="PH" evidence="2">
    <location>
        <begin position="950"/>
        <end position="1057"/>
    </location>
</feature>
<organism evidence="4 5">
    <name type="scientific">Apodemus speciosus</name>
    <name type="common">Large Japanese field mouse</name>
    <dbReference type="NCBI Taxonomy" id="105296"/>
    <lineage>
        <taxon>Eukaryota</taxon>
        <taxon>Metazoa</taxon>
        <taxon>Chordata</taxon>
        <taxon>Craniata</taxon>
        <taxon>Vertebrata</taxon>
        <taxon>Euteleostomi</taxon>
        <taxon>Mammalia</taxon>
        <taxon>Eutheria</taxon>
        <taxon>Euarchontoglires</taxon>
        <taxon>Glires</taxon>
        <taxon>Rodentia</taxon>
        <taxon>Myomorpha</taxon>
        <taxon>Muroidea</taxon>
        <taxon>Muridae</taxon>
        <taxon>Murinae</taxon>
        <taxon>Apodemus</taxon>
    </lineage>
</organism>
<evidence type="ECO:0000256" key="1">
    <source>
        <dbReference type="SAM" id="MobiDB-lite"/>
    </source>
</evidence>
<reference evidence="4 5" key="1">
    <citation type="submission" date="2024-08" db="EMBL/GenBank/DDBJ databases">
        <title>The draft genome of Apodemus speciosus.</title>
        <authorList>
            <person name="Nabeshima K."/>
            <person name="Suzuki S."/>
            <person name="Onuma M."/>
        </authorList>
    </citation>
    <scope>NUCLEOTIDE SEQUENCE [LARGE SCALE GENOMIC DNA]</scope>
    <source>
        <strain evidence="4">IB14-021</strain>
    </source>
</reference>